<keyword evidence="2 10" id="KW-0963">Cytoplasm</keyword>
<dbReference type="HAMAP" id="MF_00019">
    <property type="entry name" value="PlsX"/>
    <property type="match status" value="1"/>
</dbReference>
<dbReference type="PANTHER" id="PTHR30100:SF1">
    <property type="entry name" value="PHOSPHATE ACYLTRANSFERASE"/>
    <property type="match status" value="1"/>
</dbReference>
<comment type="subunit">
    <text evidence="9 10">Homodimer. Probably interacts with PlsY.</text>
</comment>
<dbReference type="PIRSF" id="PIRSF002465">
    <property type="entry name" value="Phsphlp_syn_PlsX"/>
    <property type="match status" value="1"/>
</dbReference>
<accession>A0A7M2WU66</accession>
<dbReference type="InterPro" id="IPR012281">
    <property type="entry name" value="Phospholipid_synth_PlsX-like"/>
</dbReference>
<sequence>MRVAVDVMGGDRAPAAILQGCWDAAALLTPDDRVLLVGDELVIRAGLAASELSAEKLTQYQVIPTTQVIGMDDSPVEAVRNKPKASINVMCDLVKKGEADVAISAGNTGACVAAAQLKMRTLPGVSRPGIAVVLPTFYGPVVICDVGANITPQPRHLQQYAIMAGAYGAAVAGIENPRVGILSIGEEDAKGTEMVKEARALMRDEPLINFIGNIEGRDIFKGVVDVVVCDGFVGNIILKFTEGITEGLFQTILAELQEFGSGAVDQFKPVMKKIYAKHDWQEYGGAPLLGVGGYCLICHGRSEARAIKNAIRVGQQLCRSGVNQKIVERIARSIPGRE</sequence>
<evidence type="ECO:0000256" key="1">
    <source>
        <dbReference type="ARBA" id="ARBA00001232"/>
    </source>
</evidence>
<evidence type="ECO:0000313" key="12">
    <source>
        <dbReference type="Proteomes" id="UP000593765"/>
    </source>
</evidence>
<keyword evidence="7 10" id="KW-1208">Phospholipid metabolism</keyword>
<dbReference type="NCBIfam" id="TIGR00182">
    <property type="entry name" value="plsX"/>
    <property type="match status" value="1"/>
</dbReference>
<protein>
    <recommendedName>
        <fullName evidence="8 10">Phosphate acyltransferase</fullName>
        <ecNumber evidence="8 10">2.3.1.274</ecNumber>
    </recommendedName>
    <alternativeName>
        <fullName evidence="10">Acyl-ACP phosphotransacylase</fullName>
    </alternativeName>
    <alternativeName>
        <fullName evidence="10">Acyl-[acyl-carrier-protein]--phosphate acyltransferase</fullName>
    </alternativeName>
    <alternativeName>
        <fullName evidence="10">Phosphate-acyl-ACP acyltransferase</fullName>
    </alternativeName>
</protein>
<comment type="pathway">
    <text evidence="10">Lipid metabolism; phospholipid metabolism.</text>
</comment>
<dbReference type="Gene3D" id="3.40.718.10">
    <property type="entry name" value="Isopropylmalate Dehydrogenase"/>
    <property type="match status" value="1"/>
</dbReference>
<keyword evidence="12" id="KW-1185">Reference proteome</keyword>
<name>A0A7M2WU66_9BACT</name>
<comment type="subcellular location">
    <subcellularLocation>
        <location evidence="10">Cytoplasm</location>
    </subcellularLocation>
    <text evidence="10">Associated with the membrane possibly through PlsY.</text>
</comment>
<evidence type="ECO:0000256" key="6">
    <source>
        <dbReference type="ARBA" id="ARBA00023209"/>
    </source>
</evidence>
<dbReference type="Pfam" id="PF02504">
    <property type="entry name" value="FA_synthesis"/>
    <property type="match status" value="1"/>
</dbReference>
<proteinExistence type="inferred from homology"/>
<evidence type="ECO:0000256" key="3">
    <source>
        <dbReference type="ARBA" id="ARBA00022516"/>
    </source>
</evidence>
<dbReference type="GO" id="GO:0043811">
    <property type="term" value="F:phosphate:acyl-[acyl carrier protein] acyltransferase activity"/>
    <property type="evidence" value="ECO:0007669"/>
    <property type="project" value="UniProtKB-UniRule"/>
</dbReference>
<comment type="catalytic activity">
    <reaction evidence="1 10">
        <text>a fatty acyl-[ACP] + phosphate = an acyl phosphate + holo-[ACP]</text>
        <dbReference type="Rhea" id="RHEA:42292"/>
        <dbReference type="Rhea" id="RHEA-COMP:9685"/>
        <dbReference type="Rhea" id="RHEA-COMP:14125"/>
        <dbReference type="ChEBI" id="CHEBI:43474"/>
        <dbReference type="ChEBI" id="CHEBI:59918"/>
        <dbReference type="ChEBI" id="CHEBI:64479"/>
        <dbReference type="ChEBI" id="CHEBI:138651"/>
        <dbReference type="EC" id="2.3.1.274"/>
    </reaction>
</comment>
<keyword evidence="6 10" id="KW-0594">Phospholipid biosynthesis</keyword>
<evidence type="ECO:0000256" key="7">
    <source>
        <dbReference type="ARBA" id="ARBA00023264"/>
    </source>
</evidence>
<dbReference type="RefSeq" id="WP_206291320.1">
    <property type="nucleotide sequence ID" value="NZ_CP063458.1"/>
</dbReference>
<evidence type="ECO:0000256" key="4">
    <source>
        <dbReference type="ARBA" id="ARBA00022679"/>
    </source>
</evidence>
<evidence type="ECO:0000256" key="2">
    <source>
        <dbReference type="ARBA" id="ARBA00022490"/>
    </source>
</evidence>
<keyword evidence="3 10" id="KW-0444">Lipid biosynthesis</keyword>
<comment type="similarity">
    <text evidence="10">Belongs to the PlsX family.</text>
</comment>
<dbReference type="UniPathway" id="UPA00085"/>
<dbReference type="KEGG" id="hbs:IPV69_19110"/>
<evidence type="ECO:0000256" key="8">
    <source>
        <dbReference type="ARBA" id="ARBA00024069"/>
    </source>
</evidence>
<dbReference type="SUPFAM" id="SSF53659">
    <property type="entry name" value="Isocitrate/Isopropylmalate dehydrogenase-like"/>
    <property type="match status" value="1"/>
</dbReference>
<keyword evidence="5 10" id="KW-0443">Lipid metabolism</keyword>
<comment type="function">
    <text evidence="10">Catalyzes the reversible formation of acyl-phosphate (acyl-PO(4)) from acyl-[acyl-carrier-protein] (acyl-ACP). This enzyme utilizes acyl-ACP as fatty acyl donor, but not acyl-CoA.</text>
</comment>
<organism evidence="11 12">
    <name type="scientific">Humisphaera borealis</name>
    <dbReference type="NCBI Taxonomy" id="2807512"/>
    <lineage>
        <taxon>Bacteria</taxon>
        <taxon>Pseudomonadati</taxon>
        <taxon>Planctomycetota</taxon>
        <taxon>Phycisphaerae</taxon>
        <taxon>Tepidisphaerales</taxon>
        <taxon>Tepidisphaeraceae</taxon>
        <taxon>Humisphaera</taxon>
    </lineage>
</organism>
<dbReference type="EMBL" id="CP063458">
    <property type="protein sequence ID" value="QOV88341.1"/>
    <property type="molecule type" value="Genomic_DNA"/>
</dbReference>
<dbReference type="GO" id="GO:0008654">
    <property type="term" value="P:phospholipid biosynthetic process"/>
    <property type="evidence" value="ECO:0007669"/>
    <property type="project" value="UniProtKB-KW"/>
</dbReference>
<dbReference type="GO" id="GO:0006633">
    <property type="term" value="P:fatty acid biosynthetic process"/>
    <property type="evidence" value="ECO:0007669"/>
    <property type="project" value="UniProtKB-UniRule"/>
</dbReference>
<keyword evidence="4 10" id="KW-0808">Transferase</keyword>
<dbReference type="GO" id="GO:0005737">
    <property type="term" value="C:cytoplasm"/>
    <property type="evidence" value="ECO:0007669"/>
    <property type="project" value="UniProtKB-SubCell"/>
</dbReference>
<keyword evidence="11" id="KW-0012">Acyltransferase</keyword>
<reference evidence="11 12" key="1">
    <citation type="submission" date="2020-10" db="EMBL/GenBank/DDBJ databases">
        <title>Wide distribution of Phycisphaera-like planctomycetes from WD2101 soil group in peatlands and genome analysis of the first cultivated representative.</title>
        <authorList>
            <person name="Dedysh S.N."/>
            <person name="Beletsky A.V."/>
            <person name="Ivanova A."/>
            <person name="Kulichevskaya I.S."/>
            <person name="Suzina N.E."/>
            <person name="Philippov D.A."/>
            <person name="Rakitin A.L."/>
            <person name="Mardanov A.V."/>
            <person name="Ravin N.V."/>
        </authorList>
    </citation>
    <scope>NUCLEOTIDE SEQUENCE [LARGE SCALE GENOMIC DNA]</scope>
    <source>
        <strain evidence="11 12">M1803</strain>
    </source>
</reference>
<dbReference type="EC" id="2.3.1.274" evidence="8 10"/>
<dbReference type="Proteomes" id="UP000593765">
    <property type="component" value="Chromosome"/>
</dbReference>
<dbReference type="InterPro" id="IPR003664">
    <property type="entry name" value="FA_synthesis"/>
</dbReference>
<evidence type="ECO:0000256" key="9">
    <source>
        <dbReference type="ARBA" id="ARBA00046608"/>
    </source>
</evidence>
<evidence type="ECO:0000256" key="5">
    <source>
        <dbReference type="ARBA" id="ARBA00023098"/>
    </source>
</evidence>
<dbReference type="AlphaFoldDB" id="A0A7M2WU66"/>
<evidence type="ECO:0000313" key="11">
    <source>
        <dbReference type="EMBL" id="QOV88341.1"/>
    </source>
</evidence>
<gene>
    <name evidence="10 11" type="primary">plsX</name>
    <name evidence="11" type="ORF">IPV69_19110</name>
</gene>
<evidence type="ECO:0000256" key="10">
    <source>
        <dbReference type="HAMAP-Rule" id="MF_00019"/>
    </source>
</evidence>
<dbReference type="PANTHER" id="PTHR30100">
    <property type="entry name" value="FATTY ACID/PHOSPHOLIPID SYNTHESIS PROTEIN PLSX"/>
    <property type="match status" value="1"/>
</dbReference>